<feature type="transmembrane region" description="Helical" evidence="11">
    <location>
        <begin position="113"/>
        <end position="135"/>
    </location>
</feature>
<evidence type="ECO:0000313" key="14">
    <source>
        <dbReference type="EMBL" id="MCR2834658.1"/>
    </source>
</evidence>
<comment type="subcellular location">
    <subcellularLocation>
        <location evidence="1">Cell membrane</location>
        <topology evidence="1">Multi-pass membrane protein</topology>
    </subcellularLocation>
</comment>
<dbReference type="RefSeq" id="WP_257596498.1">
    <property type="nucleotide sequence ID" value="NZ_JANKHH010000007.1"/>
</dbReference>
<feature type="domain" description="CBS" evidence="12">
    <location>
        <begin position="296"/>
        <end position="353"/>
    </location>
</feature>
<evidence type="ECO:0000256" key="9">
    <source>
        <dbReference type="PROSITE-ProRule" id="PRU00703"/>
    </source>
</evidence>
<reference evidence="14 15" key="1">
    <citation type="submission" date="2022-08" db="EMBL/GenBank/DDBJ databases">
        <title>Polyphasic taxonomy analysis of Qipengyuania sp.RS5-5.</title>
        <authorList>
            <person name="Xamxidin M."/>
            <person name="Wu M."/>
        </authorList>
    </citation>
    <scope>NUCLEOTIDE SEQUENCE [LARGE SCALE GENOMIC DNA]</scope>
    <source>
        <strain evidence="14 15">RS5-5</strain>
    </source>
</reference>
<keyword evidence="5" id="KW-0677">Repeat</keyword>
<dbReference type="SMART" id="SM00116">
    <property type="entry name" value="CBS"/>
    <property type="match status" value="2"/>
</dbReference>
<keyword evidence="3" id="KW-1003">Cell membrane</keyword>
<dbReference type="PANTHER" id="PTHR43099:SF4">
    <property type="entry name" value="INTEGRAL MEMBRANE PROTEIN"/>
    <property type="match status" value="1"/>
</dbReference>
<organism evidence="14 15">
    <name type="scientific">Parerythrobacter lacustris</name>
    <dbReference type="NCBI Taxonomy" id="2969984"/>
    <lineage>
        <taxon>Bacteria</taxon>
        <taxon>Pseudomonadati</taxon>
        <taxon>Pseudomonadota</taxon>
        <taxon>Alphaproteobacteria</taxon>
        <taxon>Sphingomonadales</taxon>
        <taxon>Erythrobacteraceae</taxon>
        <taxon>Parerythrobacter</taxon>
    </lineage>
</organism>
<evidence type="ECO:0000256" key="4">
    <source>
        <dbReference type="ARBA" id="ARBA00022692"/>
    </source>
</evidence>
<feature type="transmembrane region" description="Helical" evidence="11">
    <location>
        <begin position="16"/>
        <end position="36"/>
    </location>
</feature>
<evidence type="ECO:0000256" key="5">
    <source>
        <dbReference type="ARBA" id="ARBA00022737"/>
    </source>
</evidence>
<keyword evidence="6 10" id="KW-1133">Transmembrane helix</keyword>
<dbReference type="InterPro" id="IPR044751">
    <property type="entry name" value="Ion_transp-like_CBS"/>
</dbReference>
<dbReference type="Gene3D" id="3.10.580.10">
    <property type="entry name" value="CBS-domain"/>
    <property type="match status" value="1"/>
</dbReference>
<dbReference type="Proteomes" id="UP001206067">
    <property type="component" value="Unassembled WGS sequence"/>
</dbReference>
<dbReference type="Pfam" id="PF00571">
    <property type="entry name" value="CBS"/>
    <property type="match status" value="2"/>
</dbReference>
<evidence type="ECO:0000313" key="15">
    <source>
        <dbReference type="Proteomes" id="UP001206067"/>
    </source>
</evidence>
<dbReference type="Pfam" id="PF03471">
    <property type="entry name" value="CorC_HlyC"/>
    <property type="match status" value="1"/>
</dbReference>
<comment type="caution">
    <text evidence="14">The sequence shown here is derived from an EMBL/GenBank/DDBJ whole genome shotgun (WGS) entry which is preliminary data.</text>
</comment>
<dbReference type="InterPro" id="IPR000644">
    <property type="entry name" value="CBS_dom"/>
</dbReference>
<keyword evidence="4 10" id="KW-0812">Transmembrane</keyword>
<feature type="domain" description="CNNM transmembrane" evidence="13">
    <location>
        <begin position="12"/>
        <end position="213"/>
    </location>
</feature>
<feature type="transmembrane region" description="Helical" evidence="11">
    <location>
        <begin position="156"/>
        <end position="179"/>
    </location>
</feature>
<feature type="domain" description="CBS" evidence="12">
    <location>
        <begin position="232"/>
        <end position="292"/>
    </location>
</feature>
<keyword evidence="8 10" id="KW-0472">Membrane</keyword>
<dbReference type="InterPro" id="IPR051676">
    <property type="entry name" value="UPF0053_domain"/>
</dbReference>
<dbReference type="SUPFAM" id="SSF54631">
    <property type="entry name" value="CBS-domain pair"/>
    <property type="match status" value="1"/>
</dbReference>
<keyword evidence="15" id="KW-1185">Reference proteome</keyword>
<dbReference type="InterPro" id="IPR002550">
    <property type="entry name" value="CNNM"/>
</dbReference>
<dbReference type="PROSITE" id="PS51371">
    <property type="entry name" value="CBS"/>
    <property type="match status" value="2"/>
</dbReference>
<dbReference type="PANTHER" id="PTHR43099">
    <property type="entry name" value="UPF0053 PROTEIN YRKA"/>
    <property type="match status" value="1"/>
</dbReference>
<evidence type="ECO:0000256" key="6">
    <source>
        <dbReference type="ARBA" id="ARBA00022989"/>
    </source>
</evidence>
<dbReference type="InterPro" id="IPR046342">
    <property type="entry name" value="CBS_dom_sf"/>
</dbReference>
<protein>
    <submittedName>
        <fullName evidence="14">Hemolysin family protein</fullName>
    </submittedName>
</protein>
<evidence type="ECO:0000256" key="8">
    <source>
        <dbReference type="ARBA" id="ARBA00023136"/>
    </source>
</evidence>
<evidence type="ECO:0000256" key="10">
    <source>
        <dbReference type="PROSITE-ProRule" id="PRU01193"/>
    </source>
</evidence>
<evidence type="ECO:0000256" key="2">
    <source>
        <dbReference type="ARBA" id="ARBA00006446"/>
    </source>
</evidence>
<evidence type="ECO:0000256" key="7">
    <source>
        <dbReference type="ARBA" id="ARBA00023122"/>
    </source>
</evidence>
<dbReference type="Gene3D" id="3.30.465.10">
    <property type="match status" value="1"/>
</dbReference>
<name>A0ABT1XSL0_9SPHN</name>
<dbReference type="EMBL" id="JANKHH010000007">
    <property type="protein sequence ID" value="MCR2834658.1"/>
    <property type="molecule type" value="Genomic_DNA"/>
</dbReference>
<gene>
    <name evidence="14" type="ORF">NSO95_11930</name>
</gene>
<proteinExistence type="inferred from homology"/>
<dbReference type="PROSITE" id="PS51846">
    <property type="entry name" value="CNNM"/>
    <property type="match status" value="1"/>
</dbReference>
<comment type="similarity">
    <text evidence="2">Belongs to the UPF0053 family. Hemolysin C subfamily.</text>
</comment>
<sequence length="447" mass="48753">MIRYECEWTFMTFNSFLLPLAVIAMMVVANALYVAAEFATVGSRKSRVQELAENGNRAASRLLVILQDPKRLDNYVAGCQVGITLSSLVAGAYGQAQLTPLLTPLLGPIGGAVAAIIVVLLAVTVLQVVLGELLPKTVALRYPETLAMATLLPMKVSLLVFKPLIFVFNGTAFALMRLFRLNIEHSHTHVHSPDELEDLYRESAAGGLIDADERNMLAGALGLSSRTVREILTPRTRLTTVAASETVGDALARIAKEPYSRFPVTGPSTEEIVGIVHIRALFAAFERDADALVETVARPPLVVAEMMPVPKLWQILRSNGRRTAMVINEYGSVAGMVTLEDALEEVFGEIQDEFDQEEDPVIARSDGRSVRGDLNLAALADRYDIDLPDDRADTIGGLVWHELGRLPAVGDKIDLPGTPYNLKVEAMAGYAVQRVLVREDLRPEDEV</sequence>
<dbReference type="InterPro" id="IPR005170">
    <property type="entry name" value="Transptr-assoc_dom"/>
</dbReference>
<dbReference type="InterPro" id="IPR016169">
    <property type="entry name" value="FAD-bd_PCMH_sub2"/>
</dbReference>
<evidence type="ECO:0000256" key="11">
    <source>
        <dbReference type="SAM" id="Phobius"/>
    </source>
</evidence>
<keyword evidence="7 9" id="KW-0129">CBS domain</keyword>
<evidence type="ECO:0000259" key="12">
    <source>
        <dbReference type="PROSITE" id="PS51371"/>
    </source>
</evidence>
<dbReference type="SMART" id="SM01091">
    <property type="entry name" value="CorC_HlyC"/>
    <property type="match status" value="1"/>
</dbReference>
<dbReference type="CDD" id="cd04590">
    <property type="entry name" value="CBS_pair_CorC_HlyC_assoc"/>
    <property type="match status" value="1"/>
</dbReference>
<dbReference type="Pfam" id="PF01595">
    <property type="entry name" value="CNNM"/>
    <property type="match status" value="1"/>
</dbReference>
<evidence type="ECO:0000256" key="3">
    <source>
        <dbReference type="ARBA" id="ARBA00022475"/>
    </source>
</evidence>
<evidence type="ECO:0000256" key="1">
    <source>
        <dbReference type="ARBA" id="ARBA00004651"/>
    </source>
</evidence>
<dbReference type="InterPro" id="IPR036318">
    <property type="entry name" value="FAD-bd_PCMH-like_sf"/>
</dbReference>
<accession>A0ABT1XSL0</accession>
<evidence type="ECO:0000259" key="13">
    <source>
        <dbReference type="PROSITE" id="PS51846"/>
    </source>
</evidence>
<dbReference type="SUPFAM" id="SSF56176">
    <property type="entry name" value="FAD-binding/transporter-associated domain-like"/>
    <property type="match status" value="1"/>
</dbReference>